<keyword evidence="5 6" id="KW-0472">Membrane</keyword>
<feature type="transmembrane region" description="Helical" evidence="6">
    <location>
        <begin position="48"/>
        <end position="70"/>
    </location>
</feature>
<evidence type="ECO:0000256" key="4">
    <source>
        <dbReference type="ARBA" id="ARBA00022989"/>
    </source>
</evidence>
<evidence type="ECO:0000256" key="2">
    <source>
        <dbReference type="ARBA" id="ARBA00022448"/>
    </source>
</evidence>
<sequence>MGDAQVPPLIVDVVDEAKELAYSADDAVVTLEPPSVPLFRNKKWWVRMLIYTLFLIVGQSGATLLVGLYYKKGGKSICLAAVMESIGFPILIPFSFYLSPPKHNNNAPTDTPSALIIATVYLFLGLLHATDNMLYSIGVLYLPVSTFSLICSTQLAFNAFFAFFLNAQKLTPPIVNSLVLLTISSALLVFQTDSENPAAVSRRKYLMGFSCTVAASALYSLLLSLTQVFFCKVMKRETSTVVLNTIIYQSLVATCASTGALVSSGEWSGLTREMEEFELGKGSYVMVLVSIAVAWQLFSIGATGLIFEVSSLFSNVISTLALPIVPVLAVIFFQDKLNGVKVIAMLLAIWGFASYLYHHYLDDSNSKSKCKTDNQILHQVSGASLY</sequence>
<dbReference type="InterPro" id="IPR030182">
    <property type="entry name" value="PUP_plant"/>
</dbReference>
<protein>
    <recommendedName>
        <fullName evidence="6">Probable purine permease</fullName>
    </recommendedName>
</protein>
<feature type="transmembrane region" description="Helical" evidence="6">
    <location>
        <begin position="312"/>
        <end position="333"/>
    </location>
</feature>
<dbReference type="AlphaFoldDB" id="A0A5B7BH18"/>
<comment type="caution">
    <text evidence="6">Lacks conserved residue(s) required for the propagation of feature annotation.</text>
</comment>
<name>A0A5B7BH18_DAVIN</name>
<organism evidence="7">
    <name type="scientific">Davidia involucrata</name>
    <name type="common">Dove tree</name>
    <dbReference type="NCBI Taxonomy" id="16924"/>
    <lineage>
        <taxon>Eukaryota</taxon>
        <taxon>Viridiplantae</taxon>
        <taxon>Streptophyta</taxon>
        <taxon>Embryophyta</taxon>
        <taxon>Tracheophyta</taxon>
        <taxon>Spermatophyta</taxon>
        <taxon>Magnoliopsida</taxon>
        <taxon>eudicotyledons</taxon>
        <taxon>Gunneridae</taxon>
        <taxon>Pentapetalae</taxon>
        <taxon>asterids</taxon>
        <taxon>Cornales</taxon>
        <taxon>Nyssaceae</taxon>
        <taxon>Davidia</taxon>
    </lineage>
</organism>
<feature type="transmembrane region" description="Helical" evidence="6">
    <location>
        <begin position="242"/>
        <end position="263"/>
    </location>
</feature>
<dbReference type="EMBL" id="GHES01037265">
    <property type="protein sequence ID" value="MPA67824.1"/>
    <property type="molecule type" value="Transcribed_RNA"/>
</dbReference>
<evidence type="ECO:0000256" key="5">
    <source>
        <dbReference type="ARBA" id="ARBA00023136"/>
    </source>
</evidence>
<feature type="transmembrane region" description="Helical" evidence="6">
    <location>
        <begin position="284"/>
        <end position="306"/>
    </location>
</feature>
<evidence type="ECO:0000256" key="3">
    <source>
        <dbReference type="ARBA" id="ARBA00022692"/>
    </source>
</evidence>
<comment type="similarity">
    <text evidence="1 6">Belongs to the purine permeases (TC 2.A.7.14) family.</text>
</comment>
<accession>A0A5B7BH18</accession>
<feature type="transmembrane region" description="Helical" evidence="6">
    <location>
        <begin position="139"/>
        <end position="164"/>
    </location>
</feature>
<dbReference type="GO" id="GO:0016020">
    <property type="term" value="C:membrane"/>
    <property type="evidence" value="ECO:0007669"/>
    <property type="project" value="UniProtKB-SubCell"/>
</dbReference>
<keyword evidence="3 6" id="KW-0812">Transmembrane</keyword>
<keyword evidence="2 6" id="KW-0813">Transport</keyword>
<feature type="transmembrane region" description="Helical" evidence="6">
    <location>
        <begin position="111"/>
        <end position="127"/>
    </location>
</feature>
<gene>
    <name evidence="7" type="ORF">Din_037265</name>
</gene>
<dbReference type="Pfam" id="PF16913">
    <property type="entry name" value="PUNUT"/>
    <property type="match status" value="1"/>
</dbReference>
<dbReference type="PANTHER" id="PTHR31376:SF17">
    <property type="entry name" value="PURINE PERMEASE 21-RELATED"/>
    <property type="match status" value="1"/>
</dbReference>
<evidence type="ECO:0000313" key="7">
    <source>
        <dbReference type="EMBL" id="MPA67824.1"/>
    </source>
</evidence>
<evidence type="ECO:0000256" key="6">
    <source>
        <dbReference type="RuleBase" id="RU368015"/>
    </source>
</evidence>
<dbReference type="GO" id="GO:0015211">
    <property type="term" value="F:purine nucleoside transmembrane transporter activity"/>
    <property type="evidence" value="ECO:0007669"/>
    <property type="project" value="UniProtKB-UniRule"/>
</dbReference>
<dbReference type="PANTHER" id="PTHR31376">
    <property type="entry name" value="OS09G0467300 PROTEIN-RELATED"/>
    <property type="match status" value="1"/>
</dbReference>
<proteinExistence type="inferred from homology"/>
<reference evidence="7" key="1">
    <citation type="submission" date="2019-08" db="EMBL/GenBank/DDBJ databases">
        <title>Reference gene set and small RNA set construction with multiple tissues from Davidia involucrata Baill.</title>
        <authorList>
            <person name="Yang H."/>
            <person name="Zhou C."/>
            <person name="Li G."/>
            <person name="Wang J."/>
            <person name="Gao P."/>
            <person name="Wang M."/>
            <person name="Wang R."/>
            <person name="Zhao Y."/>
        </authorList>
    </citation>
    <scope>NUCLEOTIDE SEQUENCE</scope>
    <source>
        <tissue evidence="7">Mixed with DoveR01_LX</tissue>
    </source>
</reference>
<feature type="transmembrane region" description="Helical" evidence="6">
    <location>
        <begin position="211"/>
        <end position="230"/>
    </location>
</feature>
<evidence type="ECO:0000256" key="1">
    <source>
        <dbReference type="ARBA" id="ARBA00006213"/>
    </source>
</evidence>
<comment type="subcellular location">
    <subcellularLocation>
        <location evidence="6">Membrane</location>
        <topology evidence="6">Multi-pass membrane protein</topology>
    </subcellularLocation>
</comment>
<feature type="transmembrane region" description="Helical" evidence="6">
    <location>
        <begin position="340"/>
        <end position="358"/>
    </location>
</feature>
<feature type="transmembrane region" description="Helical" evidence="6">
    <location>
        <begin position="77"/>
        <end position="99"/>
    </location>
</feature>
<keyword evidence="4 6" id="KW-1133">Transmembrane helix</keyword>
<dbReference type="GO" id="GO:0005345">
    <property type="term" value="F:purine nucleobase transmembrane transporter activity"/>
    <property type="evidence" value="ECO:0007669"/>
    <property type="project" value="UniProtKB-UniRule"/>
</dbReference>